<dbReference type="AlphaFoldDB" id="A0A0B0MIQ2"/>
<protein>
    <submittedName>
        <fullName evidence="1">Uncharacterized protein</fullName>
    </submittedName>
</protein>
<dbReference type="Proteomes" id="UP000032142">
    <property type="component" value="Unassembled WGS sequence"/>
</dbReference>
<gene>
    <name evidence="1" type="ORF">F383_38392</name>
</gene>
<evidence type="ECO:0000313" key="1">
    <source>
        <dbReference type="EMBL" id="KHF99288.1"/>
    </source>
</evidence>
<comment type="caution">
    <text evidence="1">The sequence shown here is derived from an EMBL/GenBank/DDBJ whole genome shotgun (WGS) entry which is preliminary data.</text>
</comment>
<organism evidence="1 2">
    <name type="scientific">Gossypium arboreum</name>
    <name type="common">Tree cotton</name>
    <name type="synonym">Gossypium nanking</name>
    <dbReference type="NCBI Taxonomy" id="29729"/>
    <lineage>
        <taxon>Eukaryota</taxon>
        <taxon>Viridiplantae</taxon>
        <taxon>Streptophyta</taxon>
        <taxon>Embryophyta</taxon>
        <taxon>Tracheophyta</taxon>
        <taxon>Spermatophyta</taxon>
        <taxon>Magnoliopsida</taxon>
        <taxon>eudicotyledons</taxon>
        <taxon>Gunneridae</taxon>
        <taxon>Pentapetalae</taxon>
        <taxon>rosids</taxon>
        <taxon>malvids</taxon>
        <taxon>Malvales</taxon>
        <taxon>Malvaceae</taxon>
        <taxon>Malvoideae</taxon>
        <taxon>Gossypium</taxon>
    </lineage>
</organism>
<proteinExistence type="predicted"/>
<dbReference type="EMBL" id="JRRC01071594">
    <property type="protein sequence ID" value="KHF99288.1"/>
    <property type="molecule type" value="Genomic_DNA"/>
</dbReference>
<name>A0A0B0MIQ2_GOSAR</name>
<evidence type="ECO:0000313" key="2">
    <source>
        <dbReference type="Proteomes" id="UP000032142"/>
    </source>
</evidence>
<accession>A0A0B0MIQ2</accession>
<reference evidence="2" key="1">
    <citation type="submission" date="2014-09" db="EMBL/GenBank/DDBJ databases">
        <authorList>
            <person name="Mudge J."/>
            <person name="Ramaraj T."/>
            <person name="Lindquist I.E."/>
            <person name="Bharti A.K."/>
            <person name="Sundararajan A."/>
            <person name="Cameron C.T."/>
            <person name="Woodward J.E."/>
            <person name="May G.D."/>
            <person name="Brubaker C."/>
            <person name="Broadhvest J."/>
            <person name="Wilkins T.A."/>
        </authorList>
    </citation>
    <scope>NUCLEOTIDE SEQUENCE</scope>
    <source>
        <strain evidence="2">cv. AKA8401</strain>
    </source>
</reference>
<keyword evidence="2" id="KW-1185">Reference proteome</keyword>
<sequence>MHSREPYILWRDYQSKLNPL</sequence>